<sequence length="457" mass="50604">MDDRTDLTARVQTLREAIHLHQYQYYVENRPALSDADYDALYRDLQAIEAAHPELITPDSPTQRVGGQPAEGFEPVTHLLPMLSLDNAMGTEELREFEARLQRLLPEQTFTYVVEPKIDGLGVALLYTQGVLTRGATRGDGRIGENITQNLRAIKTIPLRLRGPLAALERLEVRGEVYMPRAAFAQLNQQLEEEGQEPFANPRNAAAGSLRLLDPRLSARRPLDMFCYTLGYAAPAHPYLTHWEALQGLQQAGLKTNPRTVRCATIEAVIAYCQQLETQRHTLAYDADGLVVKVDRFALQADLGATAHHPRWAIAFKFAAQQATSQVLAINISVGRTGALTPTADLEPVHIAGVTVSRASLHNEDEIRRKDIRVGDQVLVERAGDVIPQVVRVLLEARPVDSQPFIMPTHCPVCHTPAYRPVGEAVARCPNAACPAQLRERLLHYGARRAMDIDGLG</sequence>
<dbReference type="PANTHER" id="PTHR23389">
    <property type="entry name" value="CHROMOSOME TRANSMISSION FIDELITY FACTOR 18"/>
    <property type="match status" value="1"/>
</dbReference>
<evidence type="ECO:0000256" key="3">
    <source>
        <dbReference type="ARBA" id="ARBA00012722"/>
    </source>
</evidence>
<keyword evidence="12 15" id="KW-0234">DNA repair</keyword>
<dbReference type="GO" id="GO:0046872">
    <property type="term" value="F:metal ion binding"/>
    <property type="evidence" value="ECO:0007669"/>
    <property type="project" value="UniProtKB-KW"/>
</dbReference>
<evidence type="ECO:0000256" key="7">
    <source>
        <dbReference type="ARBA" id="ARBA00022723"/>
    </source>
</evidence>
<comment type="cofactor">
    <cofactor evidence="1">
        <name>Mg(2+)</name>
        <dbReference type="ChEBI" id="CHEBI:18420"/>
    </cofactor>
</comment>
<dbReference type="NCBIfam" id="TIGR00575">
    <property type="entry name" value="dnlj"/>
    <property type="match status" value="1"/>
</dbReference>
<dbReference type="Gene3D" id="2.40.50.140">
    <property type="entry name" value="Nucleic acid-binding proteins"/>
    <property type="match status" value="1"/>
</dbReference>
<dbReference type="InterPro" id="IPR012340">
    <property type="entry name" value="NA-bd_OB-fold"/>
</dbReference>
<dbReference type="Proteomes" id="UP000712673">
    <property type="component" value="Unassembled WGS sequence"/>
</dbReference>
<protein>
    <recommendedName>
        <fullName evidence="4 15">DNA ligase</fullName>
        <ecNumber evidence="3 15">6.5.1.2</ecNumber>
    </recommendedName>
</protein>
<evidence type="ECO:0000256" key="6">
    <source>
        <dbReference type="ARBA" id="ARBA00022705"/>
    </source>
</evidence>
<feature type="domain" description="NAD-dependent DNA ligase N-terminal" evidence="16">
    <location>
        <begin position="6"/>
        <end position="450"/>
    </location>
</feature>
<keyword evidence="5 15" id="KW-0436">Ligase</keyword>
<dbReference type="Pfam" id="PF03119">
    <property type="entry name" value="DNA_ligase_ZBD"/>
    <property type="match status" value="1"/>
</dbReference>
<dbReference type="FunFam" id="1.10.287.610:FF:000002">
    <property type="entry name" value="DNA ligase"/>
    <property type="match status" value="1"/>
</dbReference>
<dbReference type="Gene3D" id="1.10.150.20">
    <property type="entry name" value="5' to 3' exonuclease, C-terminal subdomain"/>
    <property type="match status" value="1"/>
</dbReference>
<keyword evidence="10" id="KW-0460">Magnesium</keyword>
<evidence type="ECO:0000256" key="14">
    <source>
        <dbReference type="ARBA" id="ARBA00060881"/>
    </source>
</evidence>
<evidence type="ECO:0000256" key="2">
    <source>
        <dbReference type="ARBA" id="ARBA00004067"/>
    </source>
</evidence>
<reference evidence="17" key="1">
    <citation type="submission" date="2019-03" db="EMBL/GenBank/DDBJ databases">
        <title>Lake Tanganyika Metagenome-Assembled Genomes (MAGs).</title>
        <authorList>
            <person name="Tran P."/>
        </authorList>
    </citation>
    <scope>NUCLEOTIDE SEQUENCE</scope>
    <source>
        <strain evidence="17">K_DeepCast_65m_m2_066</strain>
    </source>
</reference>
<dbReference type="PROSITE" id="PS01055">
    <property type="entry name" value="DNA_LIGASE_N1"/>
    <property type="match status" value="1"/>
</dbReference>
<dbReference type="SUPFAM" id="SSF47781">
    <property type="entry name" value="RuvA domain 2-like"/>
    <property type="match status" value="1"/>
</dbReference>
<keyword evidence="11 15" id="KW-0520">NAD</keyword>
<dbReference type="Pfam" id="PF03120">
    <property type="entry name" value="OB_DNA_ligase"/>
    <property type="match status" value="1"/>
</dbReference>
<dbReference type="Pfam" id="PF01653">
    <property type="entry name" value="DNA_ligase_aden"/>
    <property type="match status" value="1"/>
</dbReference>
<evidence type="ECO:0000313" key="18">
    <source>
        <dbReference type="Proteomes" id="UP000712673"/>
    </source>
</evidence>
<evidence type="ECO:0000259" key="16">
    <source>
        <dbReference type="SMART" id="SM00532"/>
    </source>
</evidence>
<proteinExistence type="inferred from homology"/>
<feature type="non-terminal residue" evidence="17">
    <location>
        <position position="457"/>
    </location>
</feature>
<evidence type="ECO:0000256" key="8">
    <source>
        <dbReference type="ARBA" id="ARBA00022763"/>
    </source>
</evidence>
<evidence type="ECO:0000256" key="4">
    <source>
        <dbReference type="ARBA" id="ARBA00013308"/>
    </source>
</evidence>
<accession>A0A937VZD7</accession>
<dbReference type="InterPro" id="IPR004149">
    <property type="entry name" value="Znf_DNAligase_C4"/>
</dbReference>
<comment type="caution">
    <text evidence="17">The sequence shown here is derived from an EMBL/GenBank/DDBJ whole genome shotgun (WGS) entry which is preliminary data.</text>
</comment>
<dbReference type="NCBIfam" id="NF005932">
    <property type="entry name" value="PRK07956.1"/>
    <property type="match status" value="1"/>
</dbReference>
<dbReference type="GO" id="GO:0006260">
    <property type="term" value="P:DNA replication"/>
    <property type="evidence" value="ECO:0007669"/>
    <property type="project" value="UniProtKB-KW"/>
</dbReference>
<dbReference type="SMART" id="SM00532">
    <property type="entry name" value="LIGANc"/>
    <property type="match status" value="1"/>
</dbReference>
<dbReference type="HAMAP" id="MF_01588">
    <property type="entry name" value="DNA_ligase_A"/>
    <property type="match status" value="1"/>
</dbReference>
<dbReference type="EC" id="6.5.1.2" evidence="3 15"/>
<evidence type="ECO:0000313" key="17">
    <source>
        <dbReference type="EMBL" id="MBM3223911.1"/>
    </source>
</evidence>
<organism evidence="17 18">
    <name type="scientific">Tectimicrobiota bacterium</name>
    <dbReference type="NCBI Taxonomy" id="2528274"/>
    <lineage>
        <taxon>Bacteria</taxon>
        <taxon>Pseudomonadati</taxon>
        <taxon>Nitrospinota/Tectimicrobiota group</taxon>
        <taxon>Candidatus Tectimicrobiota</taxon>
    </lineage>
</organism>
<dbReference type="InterPro" id="IPR013839">
    <property type="entry name" value="DNAligase_adenylation"/>
</dbReference>
<dbReference type="FunFam" id="2.40.50.140:FF:000012">
    <property type="entry name" value="DNA ligase"/>
    <property type="match status" value="1"/>
</dbReference>
<dbReference type="InterPro" id="IPR033136">
    <property type="entry name" value="DNA_ligase_CS"/>
</dbReference>
<dbReference type="PANTHER" id="PTHR23389:SF9">
    <property type="entry name" value="DNA LIGASE"/>
    <property type="match status" value="1"/>
</dbReference>
<evidence type="ECO:0000256" key="10">
    <source>
        <dbReference type="ARBA" id="ARBA00022842"/>
    </source>
</evidence>
<dbReference type="Gene3D" id="1.10.287.610">
    <property type="entry name" value="Helix hairpin bin"/>
    <property type="match status" value="1"/>
</dbReference>
<dbReference type="FunFam" id="3.30.470.30:FF:000001">
    <property type="entry name" value="DNA ligase"/>
    <property type="match status" value="1"/>
</dbReference>
<keyword evidence="9" id="KW-0862">Zinc</keyword>
<dbReference type="GO" id="GO:0006281">
    <property type="term" value="P:DNA repair"/>
    <property type="evidence" value="ECO:0007669"/>
    <property type="project" value="UniProtKB-KW"/>
</dbReference>
<dbReference type="Gene3D" id="6.20.10.30">
    <property type="match status" value="1"/>
</dbReference>
<evidence type="ECO:0000256" key="5">
    <source>
        <dbReference type="ARBA" id="ARBA00022598"/>
    </source>
</evidence>
<dbReference type="CDD" id="cd00114">
    <property type="entry name" value="LIGANc"/>
    <property type="match status" value="1"/>
</dbReference>
<dbReference type="PROSITE" id="PS01056">
    <property type="entry name" value="DNA_LIGASE_N2"/>
    <property type="match status" value="1"/>
</dbReference>
<dbReference type="InterPro" id="IPR018239">
    <property type="entry name" value="DNA_ligase_AS"/>
</dbReference>
<keyword evidence="7" id="KW-0479">Metal-binding</keyword>
<gene>
    <name evidence="17" type="primary">ligA</name>
    <name evidence="17" type="ORF">FJZ47_08935</name>
</gene>
<dbReference type="GO" id="GO:0005829">
    <property type="term" value="C:cytosol"/>
    <property type="evidence" value="ECO:0007669"/>
    <property type="project" value="TreeGrafter"/>
</dbReference>
<evidence type="ECO:0000256" key="15">
    <source>
        <dbReference type="RuleBase" id="RU000618"/>
    </source>
</evidence>
<keyword evidence="8 15" id="KW-0227">DNA damage</keyword>
<evidence type="ECO:0000256" key="13">
    <source>
        <dbReference type="ARBA" id="ARBA00034005"/>
    </source>
</evidence>
<evidence type="ECO:0000256" key="1">
    <source>
        <dbReference type="ARBA" id="ARBA00001946"/>
    </source>
</evidence>
<dbReference type="EMBL" id="VGLS01000222">
    <property type="protein sequence ID" value="MBM3223911.1"/>
    <property type="molecule type" value="Genomic_DNA"/>
</dbReference>
<dbReference type="AlphaFoldDB" id="A0A937VZD7"/>
<dbReference type="InterPro" id="IPR001679">
    <property type="entry name" value="DNA_ligase"/>
</dbReference>
<dbReference type="Gene3D" id="3.30.470.30">
    <property type="entry name" value="DNA ligase/mRNA capping enzyme"/>
    <property type="match status" value="1"/>
</dbReference>
<comment type="function">
    <text evidence="2">DNA ligase that catalyzes the formation of phosphodiester linkages between 5'-phosphoryl and 3'-hydroxyl groups in double-stranded DNA using NAD as a coenzyme and as the energy source for the reaction. It is essential for DNA replication and repair of damaged DNA.</text>
</comment>
<evidence type="ECO:0000256" key="11">
    <source>
        <dbReference type="ARBA" id="ARBA00023027"/>
    </source>
</evidence>
<dbReference type="InterPro" id="IPR004150">
    <property type="entry name" value="NAD_DNA_ligase_OB"/>
</dbReference>
<comment type="similarity">
    <text evidence="14">Belongs to the NAD-dependent DNA ligase family. LigA subfamily.</text>
</comment>
<name>A0A937VZD7_UNCTE</name>
<dbReference type="InterPro" id="IPR013840">
    <property type="entry name" value="DNAligase_N"/>
</dbReference>
<dbReference type="InterPro" id="IPR010994">
    <property type="entry name" value="RuvA_2-like"/>
</dbReference>
<comment type="catalytic activity">
    <reaction evidence="13 15">
        <text>NAD(+) + (deoxyribonucleotide)n-3'-hydroxyl + 5'-phospho-(deoxyribonucleotide)m = (deoxyribonucleotide)n+m + AMP + beta-nicotinamide D-nucleotide.</text>
        <dbReference type="EC" id="6.5.1.2"/>
    </reaction>
</comment>
<dbReference type="GO" id="GO:0003911">
    <property type="term" value="F:DNA ligase (NAD+) activity"/>
    <property type="evidence" value="ECO:0007669"/>
    <property type="project" value="UniProtKB-EC"/>
</dbReference>
<keyword evidence="6 15" id="KW-0235">DNA replication</keyword>
<dbReference type="SUPFAM" id="SSF56091">
    <property type="entry name" value="DNA ligase/mRNA capping enzyme, catalytic domain"/>
    <property type="match status" value="1"/>
</dbReference>
<evidence type="ECO:0000256" key="9">
    <source>
        <dbReference type="ARBA" id="ARBA00022833"/>
    </source>
</evidence>
<dbReference type="SUPFAM" id="SSF50249">
    <property type="entry name" value="Nucleic acid-binding proteins"/>
    <property type="match status" value="1"/>
</dbReference>
<evidence type="ECO:0000256" key="12">
    <source>
        <dbReference type="ARBA" id="ARBA00023204"/>
    </source>
</evidence>